<dbReference type="InterPro" id="IPR032675">
    <property type="entry name" value="LRR_dom_sf"/>
</dbReference>
<keyword evidence="10 16" id="KW-1133">Transmembrane helix</keyword>
<evidence type="ECO:0000256" key="3">
    <source>
        <dbReference type="ARBA" id="ARBA00022588"/>
    </source>
</evidence>
<comment type="subcellular location">
    <subcellularLocation>
        <location evidence="15">Endomembrane system</location>
        <topology evidence="15">Single-pass type I membrane protein</topology>
    </subcellularLocation>
    <subcellularLocation>
        <location evidence="1">Endosome</location>
    </subcellularLocation>
</comment>
<evidence type="ECO:0000256" key="13">
    <source>
        <dbReference type="ARBA" id="ARBA00023180"/>
    </source>
</evidence>
<reference evidence="18 19" key="1">
    <citation type="submission" date="2024-02" db="EMBL/GenBank/DDBJ databases">
        <authorList>
            <person name="Daric V."/>
            <person name="Darras S."/>
        </authorList>
    </citation>
    <scope>NUCLEOTIDE SEQUENCE [LARGE SCALE GENOMIC DNA]</scope>
</reference>
<evidence type="ECO:0000256" key="12">
    <source>
        <dbReference type="ARBA" id="ARBA00023170"/>
    </source>
</evidence>
<dbReference type="Gene3D" id="3.40.50.10140">
    <property type="entry name" value="Toll/interleukin-1 receptor homology (TIR) domain"/>
    <property type="match status" value="1"/>
</dbReference>
<dbReference type="SMART" id="SM00369">
    <property type="entry name" value="LRR_TYP"/>
    <property type="match status" value="10"/>
</dbReference>
<dbReference type="InterPro" id="IPR000157">
    <property type="entry name" value="TIR_dom"/>
</dbReference>
<evidence type="ECO:0000256" key="4">
    <source>
        <dbReference type="ARBA" id="ARBA00022614"/>
    </source>
</evidence>
<evidence type="ECO:0000256" key="7">
    <source>
        <dbReference type="ARBA" id="ARBA00022737"/>
    </source>
</evidence>
<dbReference type="Pfam" id="PF13855">
    <property type="entry name" value="LRR_8"/>
    <property type="match status" value="4"/>
</dbReference>
<dbReference type="PROSITE" id="PS50104">
    <property type="entry name" value="TIR"/>
    <property type="match status" value="1"/>
</dbReference>
<protein>
    <recommendedName>
        <fullName evidence="17">TIR domain-containing protein</fullName>
    </recommendedName>
</protein>
<evidence type="ECO:0000256" key="16">
    <source>
        <dbReference type="SAM" id="Phobius"/>
    </source>
</evidence>
<keyword evidence="19" id="KW-1185">Reference proteome</keyword>
<proteinExistence type="inferred from homology"/>
<keyword evidence="6" id="KW-0732">Signal</keyword>
<dbReference type="EMBL" id="CAWYQH010000103">
    <property type="protein sequence ID" value="CAK8686963.1"/>
    <property type="molecule type" value="Genomic_DNA"/>
</dbReference>
<organism evidence="18 19">
    <name type="scientific">Clavelina lepadiformis</name>
    <name type="common">Light-bulb sea squirt</name>
    <name type="synonym">Ascidia lepadiformis</name>
    <dbReference type="NCBI Taxonomy" id="159417"/>
    <lineage>
        <taxon>Eukaryota</taxon>
        <taxon>Metazoa</taxon>
        <taxon>Chordata</taxon>
        <taxon>Tunicata</taxon>
        <taxon>Ascidiacea</taxon>
        <taxon>Aplousobranchia</taxon>
        <taxon>Clavelinidae</taxon>
        <taxon>Clavelina</taxon>
    </lineage>
</organism>
<evidence type="ECO:0000256" key="1">
    <source>
        <dbReference type="ARBA" id="ARBA00004177"/>
    </source>
</evidence>
<evidence type="ECO:0000256" key="14">
    <source>
        <dbReference type="ARBA" id="ARBA00023198"/>
    </source>
</evidence>
<keyword evidence="13" id="KW-0325">Glycoprotein</keyword>
<evidence type="ECO:0000256" key="11">
    <source>
        <dbReference type="ARBA" id="ARBA00023136"/>
    </source>
</evidence>
<keyword evidence="3" id="KW-0399">Innate immunity</keyword>
<gene>
    <name evidence="18" type="ORF">CVLEPA_LOCUS18997</name>
</gene>
<keyword evidence="4" id="KW-0433">Leucine-rich repeat</keyword>
<comment type="similarity">
    <text evidence="2">Belongs to the Toll-like receptor family.</text>
</comment>
<dbReference type="InterPro" id="IPR003591">
    <property type="entry name" value="Leu-rich_rpt_typical-subtyp"/>
</dbReference>
<evidence type="ECO:0000256" key="5">
    <source>
        <dbReference type="ARBA" id="ARBA00022692"/>
    </source>
</evidence>
<evidence type="ECO:0000259" key="17">
    <source>
        <dbReference type="PROSITE" id="PS50104"/>
    </source>
</evidence>
<dbReference type="Pfam" id="PF01582">
    <property type="entry name" value="TIR"/>
    <property type="match status" value="1"/>
</dbReference>
<evidence type="ECO:0000256" key="10">
    <source>
        <dbReference type="ARBA" id="ARBA00022989"/>
    </source>
</evidence>
<feature type="transmembrane region" description="Helical" evidence="16">
    <location>
        <begin position="786"/>
        <end position="808"/>
    </location>
</feature>
<evidence type="ECO:0000313" key="19">
    <source>
        <dbReference type="Proteomes" id="UP001642483"/>
    </source>
</evidence>
<evidence type="ECO:0000256" key="9">
    <source>
        <dbReference type="ARBA" id="ARBA00022859"/>
    </source>
</evidence>
<dbReference type="PROSITE" id="PS51450">
    <property type="entry name" value="LRR"/>
    <property type="match status" value="4"/>
</dbReference>
<evidence type="ECO:0000313" key="18">
    <source>
        <dbReference type="EMBL" id="CAK8686963.1"/>
    </source>
</evidence>
<keyword evidence="7" id="KW-0677">Repeat</keyword>
<dbReference type="PANTHER" id="PTHR47410">
    <property type="entry name" value="TOLL-LIKE RECEPTOR 7-RELATED"/>
    <property type="match status" value="1"/>
</dbReference>
<keyword evidence="9" id="KW-0391">Immunity</keyword>
<dbReference type="InterPro" id="IPR001611">
    <property type="entry name" value="Leu-rich_rpt"/>
</dbReference>
<name>A0ABP0G581_CLALP</name>
<evidence type="ECO:0000256" key="2">
    <source>
        <dbReference type="ARBA" id="ARBA00009634"/>
    </source>
</evidence>
<dbReference type="InterPro" id="IPR035897">
    <property type="entry name" value="Toll_tir_struct_dom_sf"/>
</dbReference>
<comment type="caution">
    <text evidence="18">The sequence shown here is derived from an EMBL/GenBank/DDBJ whole genome shotgun (WGS) entry which is preliminary data.</text>
</comment>
<keyword evidence="11 16" id="KW-0472">Membrane</keyword>
<dbReference type="SUPFAM" id="SSF52058">
    <property type="entry name" value="L domain-like"/>
    <property type="match status" value="3"/>
</dbReference>
<evidence type="ECO:0000256" key="8">
    <source>
        <dbReference type="ARBA" id="ARBA00022753"/>
    </source>
</evidence>
<keyword evidence="5 16" id="KW-0812">Transmembrane</keyword>
<dbReference type="Gene3D" id="3.80.10.10">
    <property type="entry name" value="Ribonuclease Inhibitor"/>
    <property type="match status" value="1"/>
</dbReference>
<dbReference type="Proteomes" id="UP001642483">
    <property type="component" value="Unassembled WGS sequence"/>
</dbReference>
<dbReference type="PANTHER" id="PTHR47410:SF5">
    <property type="entry name" value="TOLL-LIKE RECEPTOR 3"/>
    <property type="match status" value="1"/>
</dbReference>
<keyword evidence="12" id="KW-0675">Receptor</keyword>
<accession>A0ABP0G581</accession>
<evidence type="ECO:0000256" key="15">
    <source>
        <dbReference type="ARBA" id="ARBA00046288"/>
    </source>
</evidence>
<dbReference type="SUPFAM" id="SSF52200">
    <property type="entry name" value="Toll/Interleukin receptor TIR domain"/>
    <property type="match status" value="1"/>
</dbReference>
<keyword evidence="8" id="KW-0967">Endosome</keyword>
<sequence>MVGLTEIPQNLPTNVEALRFSGNMIRHIGANDFLQYKNITLLSLDENCVPRGMYPEDPPCGEDFYIEPGALQHLVNLKWLNLRFNYLREFPRHMPPFISGLDISATQLNDVTAQLQNLTKLTLLFGEINCLRSKAVDICPRNFTLTWSPSANLEVLDLSENNWERIPVQLFGNKLKVFLLMANPVVHLEKSDFIRTPELEVLDLALMGLTTNQEVRIDGGLFDPLAHLRHLNLSGNFIQFLPNEIFKNNKNLQVLDLSSNCLQKSIFQANYLMNLNQIKHLNLAFNNYCGQTKAVDLLRLGPAFTSLTSLERILFGNAANVFPNAVFSVHFHEVDNQSFATLSNLSNLSTIEISYCNVQYISSDAWVGLRHLRSIQASNNLLTFASNLDKATRIENTARDKSLSFSNVDEFEDTVTHCTTQVEGFCDVRGLLSYSNNQIKSISKNKGLLLSKTTILDLSNNQLEKIKVDDLKHLTCLCSIDLSNNPIKTVDYDAFNSFSNLRQMYIIGKETLLDFKFFCHFSPSAQVNLKWKLDKGDLADYVRYWTLSEACDLNSVVELDIAENSLSSLFLVKTKHFLDFLPNLRSLVLRDCDILYTIPKNWFKNLIYLENLDLSHNNLRTFPFKPLLFTKQLKVLNLDYNKINKLKGNISFLINLEVFTIANNHIESIQPGFFSHIQLLKLDLSYNYISRLDPSIFNRRMLETLLYLDFRWNVLDCSCHVWNKFFLWYISDASDNTELPGFYSKCTTEIEEYYGGCVTCQSPLGLRGHAVSRFGHNTSCDFQRDLVYVLTFTTVFVSFLLCGTIGYSSWFRRLIHRKVNEYFRVQSLKPSDVNPYLPKTKSKSGFVFFDYNNDELGDWVDKKLVPGMINGNPSIELLLAGRDIDVGMSTTENLLRLVTKSRKTIVIFSGNFCDNPICRYVLVALQELQYSSGRDQLILVEWHGEVAARVPELIQRTFNRKIYDFLRFDETNDDEEKLCENVINPRHCFGERLRQSPSMNHNRIRKF</sequence>
<feature type="domain" description="TIR" evidence="17">
    <location>
        <begin position="841"/>
        <end position="970"/>
    </location>
</feature>
<evidence type="ECO:0000256" key="6">
    <source>
        <dbReference type="ARBA" id="ARBA00022729"/>
    </source>
</evidence>
<keyword evidence="14" id="KW-0395">Inflammatory response</keyword>